<evidence type="ECO:0000313" key="3">
    <source>
        <dbReference type="Proteomes" id="UP000770661"/>
    </source>
</evidence>
<organism evidence="2 3">
    <name type="scientific">Chionoecetes opilio</name>
    <name type="common">Atlantic snow crab</name>
    <name type="synonym">Cancer opilio</name>
    <dbReference type="NCBI Taxonomy" id="41210"/>
    <lineage>
        <taxon>Eukaryota</taxon>
        <taxon>Metazoa</taxon>
        <taxon>Ecdysozoa</taxon>
        <taxon>Arthropoda</taxon>
        <taxon>Crustacea</taxon>
        <taxon>Multicrustacea</taxon>
        <taxon>Malacostraca</taxon>
        <taxon>Eumalacostraca</taxon>
        <taxon>Eucarida</taxon>
        <taxon>Decapoda</taxon>
        <taxon>Pleocyemata</taxon>
        <taxon>Brachyura</taxon>
        <taxon>Eubrachyura</taxon>
        <taxon>Majoidea</taxon>
        <taxon>Majidae</taxon>
        <taxon>Chionoecetes</taxon>
    </lineage>
</organism>
<evidence type="ECO:0000313" key="2">
    <source>
        <dbReference type="EMBL" id="KAG0700249.1"/>
    </source>
</evidence>
<feature type="region of interest" description="Disordered" evidence="1">
    <location>
        <begin position="269"/>
        <end position="318"/>
    </location>
</feature>
<dbReference type="AlphaFoldDB" id="A0A8J8WLH7"/>
<accession>A0A8J8WLH7</accession>
<gene>
    <name evidence="2" type="ORF">GWK47_025643</name>
</gene>
<proteinExistence type="predicted"/>
<comment type="caution">
    <text evidence="2">The sequence shown here is derived from an EMBL/GenBank/DDBJ whole genome shotgun (WGS) entry which is preliminary data.</text>
</comment>
<keyword evidence="3" id="KW-1185">Reference proteome</keyword>
<dbReference type="Proteomes" id="UP000770661">
    <property type="component" value="Unassembled WGS sequence"/>
</dbReference>
<sequence>MAFDSVHRESLWLDLLRLRDSCKDYWFDTWSCIPGTERVLNISRLLNTYCCLLPDFKVFPGSCEISSCEEIYKNRKFSHKKVMSVYRLQFQAGFIEGVVWEPTSDVMEPLQESIAFSIKGNEVPAKCLCLPDKLPHECSLHGDKRKGTVTQHCSDTKKHINALCDVDQECRLNPEDYPMKLVFLNDVITSDSGRTSENKPDRGGVQLRACQLACRSAESGFVVLSVNTSHVLPCLTTLPASCASPHFKVFPGSCEISSCEEIYKNLSSKKRADTASRRRPSPPPPPFTDCRALHRHMPRASARRDAHLNSAALHSQPP</sequence>
<name>A0A8J8WLH7_CHIOP</name>
<protein>
    <submittedName>
        <fullName evidence="2">Uncharacterized protein</fullName>
    </submittedName>
</protein>
<reference evidence="2" key="1">
    <citation type="submission" date="2020-07" db="EMBL/GenBank/DDBJ databases">
        <title>The High-quality genome of the commercially important snow crab, Chionoecetes opilio.</title>
        <authorList>
            <person name="Jeong J.-H."/>
            <person name="Ryu S."/>
        </authorList>
    </citation>
    <scope>NUCLEOTIDE SEQUENCE</scope>
    <source>
        <strain evidence="2">MADBK_172401_WGS</strain>
        <tissue evidence="2">Digestive gland</tissue>
    </source>
</reference>
<dbReference type="EMBL" id="JACEEZ010025499">
    <property type="protein sequence ID" value="KAG0700249.1"/>
    <property type="molecule type" value="Genomic_DNA"/>
</dbReference>
<evidence type="ECO:0000256" key="1">
    <source>
        <dbReference type="SAM" id="MobiDB-lite"/>
    </source>
</evidence>